<feature type="domain" description="DDE-1" evidence="1">
    <location>
        <begin position="348"/>
        <end position="512"/>
    </location>
</feature>
<dbReference type="OrthoDB" id="125347at2759"/>
<dbReference type="GO" id="GO:0005634">
    <property type="term" value="C:nucleus"/>
    <property type="evidence" value="ECO:0007669"/>
    <property type="project" value="TreeGrafter"/>
</dbReference>
<dbReference type="EMBL" id="NEVH01021236">
    <property type="protein sequence ID" value="PNF19682.1"/>
    <property type="molecule type" value="Genomic_DNA"/>
</dbReference>
<comment type="caution">
    <text evidence="2">The sequence shown here is derived from an EMBL/GenBank/DDBJ whole genome shotgun (WGS) entry which is preliminary data.</text>
</comment>
<dbReference type="InterPro" id="IPR036397">
    <property type="entry name" value="RNaseH_sf"/>
</dbReference>
<name>A0A2J7PTM7_9NEOP</name>
<accession>A0A2J7PTM7</accession>
<dbReference type="GO" id="GO:0003677">
    <property type="term" value="F:DNA binding"/>
    <property type="evidence" value="ECO:0007669"/>
    <property type="project" value="TreeGrafter"/>
</dbReference>
<gene>
    <name evidence="2" type="ORF">B7P43_G16061</name>
</gene>
<dbReference type="InParanoid" id="A0A2J7PTM7"/>
<sequence length="660" mass="74386">MGKLEGKRPLERPRRRCVDNIKMNLREIEWDGMDWIDLAHDKDQWRAVVIMASKVSDLTTKFISASTASSALVALNQLIKLRMSLLKNNLQVPLVNGRAKQLSKTVCKVEQVDLLAGGKQNSRLARILDYIGNRSKMEKWNSVPLGNRHISETSRVSCRHAVGNVGAEVADGSQDPKFEAPNDQCVGLGKEGRECRGSEGREPMLMEEKSCVCLSLSLRHAVKDEGAEVPYGSRGMRVVDASFDITGILVKSFTLLFTIGSQVFGKIVDMGVFKLRHNITFGKVSGEARGVNTETTTEWLTAVWPSIHKGYADKDVFNADETGIFFRLTPDRTLKFKGEKCVGGKLSKERITALVCANATGSEKRKLLVIGKSKNPRCFKNVENLPVRYSANKKSWMTSSLFEAELRSWDRELQTRKRKIILLVDNCPAHPVLQNLEKIKLVFIPANTTSVLQPMDQGVIRNLKCHYRKLILLRIVESIEKKQDYTVTLLDAIRFIEKAWRRVTTKTIQNCFRHAGILSTQGLNGTENEDDTNNDDDLPLTEWLRKVNCDELGQYDYEAYATIDDDIVTTEAQTDDDIVSEVKKDTEEEDEVGGEECSEVSIPTVSDALEAIRVVNLFYESRGGSSEIVTKIMDIERNLESVYWASNRKQMKITDYCTRI</sequence>
<protein>
    <recommendedName>
        <fullName evidence="1">DDE-1 domain-containing protein</fullName>
    </recommendedName>
</protein>
<dbReference type="Proteomes" id="UP000235965">
    <property type="component" value="Unassembled WGS sequence"/>
</dbReference>
<evidence type="ECO:0000313" key="3">
    <source>
        <dbReference type="Proteomes" id="UP000235965"/>
    </source>
</evidence>
<dbReference type="PANTHER" id="PTHR19303">
    <property type="entry name" value="TRANSPOSON"/>
    <property type="match status" value="1"/>
</dbReference>
<dbReference type="InterPro" id="IPR050863">
    <property type="entry name" value="CenT-Element_Derived"/>
</dbReference>
<proteinExistence type="predicted"/>
<dbReference type="Pfam" id="PF03184">
    <property type="entry name" value="DDE_1"/>
    <property type="match status" value="1"/>
</dbReference>
<reference evidence="2 3" key="1">
    <citation type="submission" date="2017-12" db="EMBL/GenBank/DDBJ databases">
        <title>Hemimetabolous genomes reveal molecular basis of termite eusociality.</title>
        <authorList>
            <person name="Harrison M.C."/>
            <person name="Jongepier E."/>
            <person name="Robertson H.M."/>
            <person name="Arning N."/>
            <person name="Bitard-Feildel T."/>
            <person name="Chao H."/>
            <person name="Childers C.P."/>
            <person name="Dinh H."/>
            <person name="Doddapaneni H."/>
            <person name="Dugan S."/>
            <person name="Gowin J."/>
            <person name="Greiner C."/>
            <person name="Han Y."/>
            <person name="Hu H."/>
            <person name="Hughes D.S.T."/>
            <person name="Huylmans A.-K."/>
            <person name="Kemena C."/>
            <person name="Kremer L.P.M."/>
            <person name="Lee S.L."/>
            <person name="Lopez-Ezquerra A."/>
            <person name="Mallet L."/>
            <person name="Monroy-Kuhn J.M."/>
            <person name="Moser A."/>
            <person name="Murali S.C."/>
            <person name="Muzny D.M."/>
            <person name="Otani S."/>
            <person name="Piulachs M.-D."/>
            <person name="Poelchau M."/>
            <person name="Qu J."/>
            <person name="Schaub F."/>
            <person name="Wada-Katsumata A."/>
            <person name="Worley K.C."/>
            <person name="Xie Q."/>
            <person name="Ylla G."/>
            <person name="Poulsen M."/>
            <person name="Gibbs R.A."/>
            <person name="Schal C."/>
            <person name="Richards S."/>
            <person name="Belles X."/>
            <person name="Korb J."/>
            <person name="Bornberg-Bauer E."/>
        </authorList>
    </citation>
    <scope>NUCLEOTIDE SEQUENCE [LARGE SCALE GENOMIC DNA]</scope>
    <source>
        <tissue evidence="2">Whole body</tissue>
    </source>
</reference>
<evidence type="ECO:0000313" key="2">
    <source>
        <dbReference type="EMBL" id="PNF19682.1"/>
    </source>
</evidence>
<dbReference type="PANTHER" id="PTHR19303:SF73">
    <property type="entry name" value="PROTEIN PDC2"/>
    <property type="match status" value="1"/>
</dbReference>
<dbReference type="STRING" id="105785.A0A2J7PTM7"/>
<keyword evidence="3" id="KW-1185">Reference proteome</keyword>
<evidence type="ECO:0000259" key="1">
    <source>
        <dbReference type="Pfam" id="PF03184"/>
    </source>
</evidence>
<dbReference type="AlphaFoldDB" id="A0A2J7PTM7"/>
<dbReference type="InterPro" id="IPR004875">
    <property type="entry name" value="DDE_SF_endonuclease_dom"/>
</dbReference>
<dbReference type="Gene3D" id="3.30.420.10">
    <property type="entry name" value="Ribonuclease H-like superfamily/Ribonuclease H"/>
    <property type="match status" value="1"/>
</dbReference>
<organism evidence="2 3">
    <name type="scientific">Cryptotermes secundus</name>
    <dbReference type="NCBI Taxonomy" id="105785"/>
    <lineage>
        <taxon>Eukaryota</taxon>
        <taxon>Metazoa</taxon>
        <taxon>Ecdysozoa</taxon>
        <taxon>Arthropoda</taxon>
        <taxon>Hexapoda</taxon>
        <taxon>Insecta</taxon>
        <taxon>Pterygota</taxon>
        <taxon>Neoptera</taxon>
        <taxon>Polyneoptera</taxon>
        <taxon>Dictyoptera</taxon>
        <taxon>Blattodea</taxon>
        <taxon>Blattoidea</taxon>
        <taxon>Termitoidae</taxon>
        <taxon>Kalotermitidae</taxon>
        <taxon>Cryptotermitinae</taxon>
        <taxon>Cryptotermes</taxon>
    </lineage>
</organism>